<dbReference type="InterPro" id="IPR001138">
    <property type="entry name" value="Zn2Cys6_DnaBD"/>
</dbReference>
<dbReference type="AlphaFoldDB" id="J3NI54"/>
<dbReference type="RefSeq" id="XP_009216956.1">
    <property type="nucleotide sequence ID" value="XM_009218692.1"/>
</dbReference>
<dbReference type="PROSITE" id="PS50048">
    <property type="entry name" value="ZN2_CY6_FUNGAL_2"/>
    <property type="match status" value="1"/>
</dbReference>
<dbReference type="HOGENOM" id="CLU_065605_0_0_1"/>
<dbReference type="Proteomes" id="UP000006039">
    <property type="component" value="Unassembled WGS sequence"/>
</dbReference>
<evidence type="ECO:0000313" key="5">
    <source>
        <dbReference type="Proteomes" id="UP000006039"/>
    </source>
</evidence>
<protein>
    <recommendedName>
        <fullName evidence="2">Zn(2)-C6 fungal-type domain-containing protein</fullName>
    </recommendedName>
</protein>
<reference evidence="3" key="2">
    <citation type="submission" date="2010-07" db="EMBL/GenBank/DDBJ databases">
        <authorList>
            <consortium name="The Broad Institute Genome Sequencing Platform"/>
            <consortium name="Broad Institute Genome Sequencing Center for Infectious Disease"/>
            <person name="Ma L.-J."/>
            <person name="Dead R."/>
            <person name="Young S."/>
            <person name="Zeng Q."/>
            <person name="Koehrsen M."/>
            <person name="Alvarado L."/>
            <person name="Berlin A."/>
            <person name="Chapman S.B."/>
            <person name="Chen Z."/>
            <person name="Freedman E."/>
            <person name="Gellesch M."/>
            <person name="Goldberg J."/>
            <person name="Griggs A."/>
            <person name="Gujja S."/>
            <person name="Heilman E.R."/>
            <person name="Heiman D."/>
            <person name="Hepburn T."/>
            <person name="Howarth C."/>
            <person name="Jen D."/>
            <person name="Larson L."/>
            <person name="Mehta T."/>
            <person name="Neiman D."/>
            <person name="Pearson M."/>
            <person name="Roberts A."/>
            <person name="Saif S."/>
            <person name="Shea T."/>
            <person name="Shenoy N."/>
            <person name="Sisk P."/>
            <person name="Stolte C."/>
            <person name="Sykes S."/>
            <person name="Walk T."/>
            <person name="White J."/>
            <person name="Yandava C."/>
            <person name="Haas B."/>
            <person name="Nusbaum C."/>
            <person name="Birren B."/>
        </authorList>
    </citation>
    <scope>NUCLEOTIDE SEQUENCE</scope>
    <source>
        <strain evidence="3">R3-111a-1</strain>
    </source>
</reference>
<dbReference type="CDD" id="cd00067">
    <property type="entry name" value="GAL4"/>
    <property type="match status" value="1"/>
</dbReference>
<sequence>MAGPVRRRQACDRCHSQKLRCPKQQGSASCTRCAKMKAPCVFSTIGRHSSGHVAAAAVDAASLFPSPPSSSLSPSGAATALQPQPWADIAEFPSGGFGGYYIGHPAGMLSLPGVAPVPDWLALDAALASSSSESPHVVAATAGGGSSASSFGDQSAAEAEAACGRTLAELQVELDGTLAALPPPPFMHVAAGDNAAIAERLAEVAARLAARGFLERIFAAVQRLTDVYPAAVDAALGGGGGGEPPCTVPDCVHAHGLPPEFAGLDDGHDGAPPLPPRSGGGGGVDMALAGQLVSCHLRLLDVLDRIMLYALSCLRLKVAAGGVRHPDFPLPELKVGSFRPAGPSAQLMQVILIRDMMDGLHQHLRLFADAVDAEASAAPSLGARTLKLQTELLGERQARVSKHCKSLSSFLFNRDPEERP</sequence>
<dbReference type="Gene3D" id="4.10.240.10">
    <property type="entry name" value="Zn(2)-C6 fungal-type DNA-binding domain"/>
    <property type="match status" value="1"/>
</dbReference>
<reference evidence="5" key="1">
    <citation type="submission" date="2010-07" db="EMBL/GenBank/DDBJ databases">
        <title>The genome sequence of Gaeumannomyces graminis var. tritici strain R3-111a-1.</title>
        <authorList>
            <consortium name="The Broad Institute Genome Sequencing Platform"/>
            <person name="Ma L.-J."/>
            <person name="Dead R."/>
            <person name="Young S."/>
            <person name="Zeng Q."/>
            <person name="Koehrsen M."/>
            <person name="Alvarado L."/>
            <person name="Berlin A."/>
            <person name="Chapman S.B."/>
            <person name="Chen Z."/>
            <person name="Freedman E."/>
            <person name="Gellesch M."/>
            <person name="Goldberg J."/>
            <person name="Griggs A."/>
            <person name="Gujja S."/>
            <person name="Heilman E.R."/>
            <person name="Heiman D."/>
            <person name="Hepburn T."/>
            <person name="Howarth C."/>
            <person name="Jen D."/>
            <person name="Larson L."/>
            <person name="Mehta T."/>
            <person name="Neiman D."/>
            <person name="Pearson M."/>
            <person name="Roberts A."/>
            <person name="Saif S."/>
            <person name="Shea T."/>
            <person name="Shenoy N."/>
            <person name="Sisk P."/>
            <person name="Stolte C."/>
            <person name="Sykes S."/>
            <person name="Walk T."/>
            <person name="White J."/>
            <person name="Yandava C."/>
            <person name="Haas B."/>
            <person name="Nusbaum C."/>
            <person name="Birren B."/>
        </authorList>
    </citation>
    <scope>NUCLEOTIDE SEQUENCE [LARGE SCALE GENOMIC DNA]</scope>
    <source>
        <strain evidence="5">R3-111a-1</strain>
    </source>
</reference>
<dbReference type="Pfam" id="PF00172">
    <property type="entry name" value="Zn_clus"/>
    <property type="match status" value="1"/>
</dbReference>
<dbReference type="SUPFAM" id="SSF57701">
    <property type="entry name" value="Zn2/Cys6 DNA-binding domain"/>
    <property type="match status" value="1"/>
</dbReference>
<dbReference type="EMBL" id="GL385395">
    <property type="protein sequence ID" value="EJT80947.1"/>
    <property type="molecule type" value="Genomic_DNA"/>
</dbReference>
<dbReference type="PROSITE" id="PS00463">
    <property type="entry name" value="ZN2_CY6_FUNGAL_1"/>
    <property type="match status" value="1"/>
</dbReference>
<keyword evidence="5" id="KW-1185">Reference proteome</keyword>
<dbReference type="InterPro" id="IPR036864">
    <property type="entry name" value="Zn2-C6_fun-type_DNA-bd_sf"/>
</dbReference>
<evidence type="ECO:0000256" key="1">
    <source>
        <dbReference type="ARBA" id="ARBA00023242"/>
    </source>
</evidence>
<keyword evidence="1" id="KW-0539">Nucleus</keyword>
<evidence type="ECO:0000313" key="4">
    <source>
        <dbReference type="EnsemblFungi" id="EJT80947"/>
    </source>
</evidence>
<dbReference type="EnsemblFungi" id="EJT80947">
    <property type="protein sequence ID" value="EJT80947"/>
    <property type="gene ID" value="GGTG_00937"/>
</dbReference>
<reference evidence="3" key="3">
    <citation type="submission" date="2010-09" db="EMBL/GenBank/DDBJ databases">
        <title>Annotation of Gaeumannomyces graminis var. tritici R3-111a-1.</title>
        <authorList>
            <consortium name="The Broad Institute Genome Sequencing Platform"/>
            <person name="Ma L.-J."/>
            <person name="Dead R."/>
            <person name="Young S.K."/>
            <person name="Zeng Q."/>
            <person name="Gargeya S."/>
            <person name="Fitzgerald M."/>
            <person name="Haas B."/>
            <person name="Abouelleil A."/>
            <person name="Alvarado L."/>
            <person name="Arachchi H.M."/>
            <person name="Berlin A."/>
            <person name="Brown A."/>
            <person name="Chapman S.B."/>
            <person name="Chen Z."/>
            <person name="Dunbar C."/>
            <person name="Freedman E."/>
            <person name="Gearin G."/>
            <person name="Gellesch M."/>
            <person name="Goldberg J."/>
            <person name="Griggs A."/>
            <person name="Gujja S."/>
            <person name="Heiman D."/>
            <person name="Howarth C."/>
            <person name="Larson L."/>
            <person name="Lui A."/>
            <person name="MacDonald P.J.P."/>
            <person name="Mehta T."/>
            <person name="Montmayeur A."/>
            <person name="Murphy C."/>
            <person name="Neiman D."/>
            <person name="Pearson M."/>
            <person name="Priest M."/>
            <person name="Roberts A."/>
            <person name="Saif S."/>
            <person name="Shea T."/>
            <person name="Shenoy N."/>
            <person name="Sisk P."/>
            <person name="Stolte C."/>
            <person name="Sykes S."/>
            <person name="Yandava C."/>
            <person name="Wortman J."/>
            <person name="Nusbaum C."/>
            <person name="Birren B."/>
        </authorList>
    </citation>
    <scope>NUCLEOTIDE SEQUENCE</scope>
    <source>
        <strain evidence="3">R3-111a-1</strain>
    </source>
</reference>
<proteinExistence type="predicted"/>
<dbReference type="GO" id="GO:0008270">
    <property type="term" value="F:zinc ion binding"/>
    <property type="evidence" value="ECO:0007669"/>
    <property type="project" value="InterPro"/>
</dbReference>
<dbReference type="STRING" id="644352.J3NI54"/>
<dbReference type="eggNOG" id="ENOG502SX45">
    <property type="taxonomic scope" value="Eukaryota"/>
</dbReference>
<dbReference type="VEuPathDB" id="FungiDB:GGTG_00937"/>
<evidence type="ECO:0000259" key="2">
    <source>
        <dbReference type="PROSITE" id="PS50048"/>
    </source>
</evidence>
<name>J3NI54_GAET3</name>
<dbReference type="GO" id="GO:0000981">
    <property type="term" value="F:DNA-binding transcription factor activity, RNA polymerase II-specific"/>
    <property type="evidence" value="ECO:0007669"/>
    <property type="project" value="InterPro"/>
</dbReference>
<gene>
    <name evidence="4" type="primary">20341395</name>
    <name evidence="3" type="ORF">GGTG_00937</name>
</gene>
<reference evidence="4" key="4">
    <citation type="journal article" date="2015" name="G3 (Bethesda)">
        <title>Genome sequences of three phytopathogenic species of the Magnaporthaceae family of fungi.</title>
        <authorList>
            <person name="Okagaki L.H."/>
            <person name="Nunes C.C."/>
            <person name="Sailsbery J."/>
            <person name="Clay B."/>
            <person name="Brown D."/>
            <person name="John T."/>
            <person name="Oh Y."/>
            <person name="Young N."/>
            <person name="Fitzgerald M."/>
            <person name="Haas B.J."/>
            <person name="Zeng Q."/>
            <person name="Young S."/>
            <person name="Adiconis X."/>
            <person name="Fan L."/>
            <person name="Levin J.Z."/>
            <person name="Mitchell T.K."/>
            <person name="Okubara P.A."/>
            <person name="Farman M.L."/>
            <person name="Kohn L.M."/>
            <person name="Birren B."/>
            <person name="Ma L.-J."/>
            <person name="Dean R.A."/>
        </authorList>
    </citation>
    <scope>NUCLEOTIDE SEQUENCE</scope>
    <source>
        <strain evidence="4">R3-111a-1</strain>
    </source>
</reference>
<accession>J3NI54</accession>
<reference evidence="4" key="5">
    <citation type="submission" date="2018-04" db="UniProtKB">
        <authorList>
            <consortium name="EnsemblFungi"/>
        </authorList>
    </citation>
    <scope>IDENTIFICATION</scope>
    <source>
        <strain evidence="4">R3-111a-1</strain>
    </source>
</reference>
<dbReference type="SMART" id="SM00066">
    <property type="entry name" value="GAL4"/>
    <property type="match status" value="1"/>
</dbReference>
<dbReference type="OrthoDB" id="1641903at2759"/>
<dbReference type="GeneID" id="20341395"/>
<evidence type="ECO:0000313" key="3">
    <source>
        <dbReference type="EMBL" id="EJT80947.1"/>
    </source>
</evidence>
<organism evidence="3">
    <name type="scientific">Gaeumannomyces tritici (strain R3-111a-1)</name>
    <name type="common">Wheat and barley take-all root rot fungus</name>
    <name type="synonym">Gaeumannomyces graminis var. tritici</name>
    <dbReference type="NCBI Taxonomy" id="644352"/>
    <lineage>
        <taxon>Eukaryota</taxon>
        <taxon>Fungi</taxon>
        <taxon>Dikarya</taxon>
        <taxon>Ascomycota</taxon>
        <taxon>Pezizomycotina</taxon>
        <taxon>Sordariomycetes</taxon>
        <taxon>Sordariomycetidae</taxon>
        <taxon>Magnaporthales</taxon>
        <taxon>Magnaporthaceae</taxon>
        <taxon>Gaeumannomyces</taxon>
    </lineage>
</organism>
<feature type="domain" description="Zn(2)-C6 fungal-type" evidence="2">
    <location>
        <begin position="10"/>
        <end position="42"/>
    </location>
</feature>